<proteinExistence type="predicted"/>
<dbReference type="EMBL" id="QAYE01000021">
    <property type="protein sequence ID" value="PTW43468.1"/>
    <property type="molecule type" value="Genomic_DNA"/>
</dbReference>
<dbReference type="GeneID" id="91008050"/>
<reference evidence="1 2" key="1">
    <citation type="submission" date="2018-04" db="EMBL/GenBank/DDBJ databases">
        <title>Genomic Encyclopedia of Type Strains, Phase III (KMG-III): the genomes of soil and plant-associated and newly described type strains.</title>
        <authorList>
            <person name="Whitman W."/>
        </authorList>
    </citation>
    <scope>NUCLEOTIDE SEQUENCE [LARGE SCALE GENOMIC DNA]</scope>
    <source>
        <strain evidence="1 2">MA-olki</strain>
    </source>
</reference>
<dbReference type="AlphaFoldDB" id="A0A2T5TW35"/>
<dbReference type="RefSeq" id="WP_146173437.1">
    <property type="nucleotide sequence ID" value="NZ_QAYE01000021.1"/>
</dbReference>
<evidence type="ECO:0000313" key="2">
    <source>
        <dbReference type="Proteomes" id="UP000244013"/>
    </source>
</evidence>
<protein>
    <submittedName>
        <fullName evidence="1">Uncharacterized protein</fullName>
    </submittedName>
</protein>
<evidence type="ECO:0000313" key="1">
    <source>
        <dbReference type="EMBL" id="PTW43468.1"/>
    </source>
</evidence>
<gene>
    <name evidence="1" type="ORF">C8J25_12125</name>
</gene>
<sequence>MRVIFNDSIDLGFAVAALINDTVDRSEIADWAARVIDEVEDPPTYIYVMLDMERYHGRGLHDEIGFTPTTGLDSEDEFQYLREIAVRRGKEDSDYLGGKSPVSLGAVRKAYIDNLLKMNFGLDVQLLPPLYLGDASRTP</sequence>
<dbReference type="Proteomes" id="UP000244013">
    <property type="component" value="Unassembled WGS sequence"/>
</dbReference>
<comment type="caution">
    <text evidence="1">The sequence shown here is derived from an EMBL/GenBank/DDBJ whole genome shotgun (WGS) entry which is preliminary data.</text>
</comment>
<accession>A0A2T5TW35</accession>
<organism evidence="1 2">
    <name type="scientific">Sphingomonas faeni</name>
    <dbReference type="NCBI Taxonomy" id="185950"/>
    <lineage>
        <taxon>Bacteria</taxon>
        <taxon>Pseudomonadati</taxon>
        <taxon>Pseudomonadota</taxon>
        <taxon>Alphaproteobacteria</taxon>
        <taxon>Sphingomonadales</taxon>
        <taxon>Sphingomonadaceae</taxon>
        <taxon>Sphingomonas</taxon>
    </lineage>
</organism>
<name>A0A2T5TW35_9SPHN</name>
<dbReference type="OrthoDB" id="9870587at2"/>